<dbReference type="Proteomes" id="UP000248817">
    <property type="component" value="Unassembled WGS sequence"/>
</dbReference>
<gene>
    <name evidence="1" type="ORF">BP00DRAFT_493522</name>
</gene>
<reference evidence="1 2" key="1">
    <citation type="submission" date="2018-02" db="EMBL/GenBank/DDBJ databases">
        <title>The genomes of Aspergillus section Nigri reveals drivers in fungal speciation.</title>
        <authorList>
            <consortium name="DOE Joint Genome Institute"/>
            <person name="Vesth T.C."/>
            <person name="Nybo J."/>
            <person name="Theobald S."/>
            <person name="Brandl J."/>
            <person name="Frisvad J.C."/>
            <person name="Nielsen K.F."/>
            <person name="Lyhne E.K."/>
            <person name="Kogle M.E."/>
            <person name="Kuo A."/>
            <person name="Riley R."/>
            <person name="Clum A."/>
            <person name="Nolan M."/>
            <person name="Lipzen A."/>
            <person name="Salamov A."/>
            <person name="Henrissat B."/>
            <person name="Wiebenga A."/>
            <person name="De vries R.P."/>
            <person name="Grigoriev I.V."/>
            <person name="Mortensen U.H."/>
            <person name="Andersen M.R."/>
            <person name="Baker S.E."/>
        </authorList>
    </citation>
    <scope>NUCLEOTIDE SEQUENCE [LARGE SCALE GENOMIC DNA]</scope>
    <source>
        <strain evidence="1 2">CBS 114.80</strain>
    </source>
</reference>
<protein>
    <submittedName>
        <fullName evidence="1">Uncharacterized protein</fullName>
    </submittedName>
</protein>
<keyword evidence="2" id="KW-1185">Reference proteome</keyword>
<evidence type="ECO:0000313" key="1">
    <source>
        <dbReference type="EMBL" id="PYI33824.1"/>
    </source>
</evidence>
<accession>A0A2V5II17</accession>
<dbReference type="EMBL" id="KZ825480">
    <property type="protein sequence ID" value="PYI33824.1"/>
    <property type="molecule type" value="Genomic_DNA"/>
</dbReference>
<proteinExistence type="predicted"/>
<evidence type="ECO:0000313" key="2">
    <source>
        <dbReference type="Proteomes" id="UP000248817"/>
    </source>
</evidence>
<dbReference type="AlphaFoldDB" id="A0A2V5II17"/>
<organism evidence="1 2">
    <name type="scientific">Aspergillus indologenus CBS 114.80</name>
    <dbReference type="NCBI Taxonomy" id="1450541"/>
    <lineage>
        <taxon>Eukaryota</taxon>
        <taxon>Fungi</taxon>
        <taxon>Dikarya</taxon>
        <taxon>Ascomycota</taxon>
        <taxon>Pezizomycotina</taxon>
        <taxon>Eurotiomycetes</taxon>
        <taxon>Eurotiomycetidae</taxon>
        <taxon>Eurotiales</taxon>
        <taxon>Aspergillaceae</taxon>
        <taxon>Aspergillus</taxon>
        <taxon>Aspergillus subgen. Circumdati</taxon>
    </lineage>
</organism>
<name>A0A2V5II17_9EURO</name>
<sequence>MQSPSRQHPRRKRRVYHPPPLFWDKLTKLWLTKSALLENNRRILSLSSTQTSLPKSYTFAPDFLRRCPATCLQEIRRLSRCGGPDLSDLRHHPPPADFCQYSMVPTSADSRRPTTTHTQTWIGNTTVYDPHFENHLFQNGIYMPFSRYPDGTRPSKPKNITEIRRRVQGPRPSSAVSKSMTPDQEYEDFLELSQDAAAEQVVITEVLPVLEGKHRARSQVAGGHPFKNLAPLTDGTLASAKPDLYHGARPNQLAPAIQKQLDKQILPSRRSNRPVAPNFFIEAKGDDGTARAAMRQACYDGALGARAMHSLRLFGEVGDGGYDDNAYTIMSTYCAGTLGIYATHPTKSRSPDRPTDYVMTQIGHYSLIGSPESYRQGLDAFRNSRDLAKGYRDDPASKPSICGLYAKVALTQKLRSRLTLQERGSSGILGLVGVRSSTLWQVWVSKAQMVFYLVTIPPVAWGRGTR</sequence>